<dbReference type="Proteomes" id="UP000247099">
    <property type="component" value="Unassembled WGS sequence"/>
</dbReference>
<sequence>MNKDWEKFYNNNYAIKIDPDVFRLVVFHRAMDFFVQAQIGIDGEGDQRAWIFIQLPQLAGFFPKEIPPPEIEKLNPLVRDETVQAREAFARKHYMPRVWPLKGEDAVTAFKIECTVQTGRTIWPDLDLNLLQKAYRAKEKREKDMLSRNVENNELPQHTMRYMLCAMWDGYYSHMDSRDQIADSFPKHQLSVTTESVNTAIHQLGLPKGPGPFRVNAKCVS</sequence>
<reference evidence="1 2" key="1">
    <citation type="submission" date="2018-05" db="EMBL/GenBank/DDBJ databases">
        <title>Coraliomargarita sinensis sp. nov., isolated from a marine solar saltern.</title>
        <authorList>
            <person name="Zhou L.Y."/>
        </authorList>
    </citation>
    <scope>NUCLEOTIDE SEQUENCE [LARGE SCALE GENOMIC DNA]</scope>
    <source>
        <strain evidence="1 2">WN38</strain>
    </source>
</reference>
<proteinExistence type="predicted"/>
<comment type="caution">
    <text evidence="1">The sequence shown here is derived from an EMBL/GenBank/DDBJ whole genome shotgun (WGS) entry which is preliminary data.</text>
</comment>
<dbReference type="AlphaFoldDB" id="A0A317ZJG0"/>
<accession>A0A317ZJG0</accession>
<keyword evidence="2" id="KW-1185">Reference proteome</keyword>
<evidence type="ECO:0000313" key="1">
    <source>
        <dbReference type="EMBL" id="PXA05726.1"/>
    </source>
</evidence>
<protein>
    <submittedName>
        <fullName evidence="1">Uncharacterized protein</fullName>
    </submittedName>
</protein>
<name>A0A317ZJG0_9BACT</name>
<organism evidence="1 2">
    <name type="scientific">Coraliomargarita sinensis</name>
    <dbReference type="NCBI Taxonomy" id="2174842"/>
    <lineage>
        <taxon>Bacteria</taxon>
        <taxon>Pseudomonadati</taxon>
        <taxon>Verrucomicrobiota</taxon>
        <taxon>Opitutia</taxon>
        <taxon>Puniceicoccales</taxon>
        <taxon>Coraliomargaritaceae</taxon>
        <taxon>Coraliomargarita</taxon>
    </lineage>
</organism>
<dbReference type="RefSeq" id="WP_110129802.1">
    <property type="nucleotide sequence ID" value="NZ_QHJQ01000001.1"/>
</dbReference>
<gene>
    <name evidence="1" type="ORF">DDZ13_02325</name>
</gene>
<evidence type="ECO:0000313" key="2">
    <source>
        <dbReference type="Proteomes" id="UP000247099"/>
    </source>
</evidence>
<dbReference type="EMBL" id="QHJQ01000001">
    <property type="protein sequence ID" value="PXA05726.1"/>
    <property type="molecule type" value="Genomic_DNA"/>
</dbReference>
<dbReference type="InParanoid" id="A0A317ZJG0"/>